<dbReference type="Gene3D" id="3.40.50.720">
    <property type="entry name" value="NAD(P)-binding Rossmann-like Domain"/>
    <property type="match status" value="1"/>
</dbReference>
<proteinExistence type="inferred from homology"/>
<sequence length="148" mass="15585">MRLKAGSVGLSVSIRALEMSKKNRIDLYGKTILITGAGSGIGAASARALYAKGANVVLLDLTDLGTKPLEKEFGAARSLALIADVTKREQLDGAVKTSIQKFGGIDIVFANAGIACDPPTTVRCMSDQTFEHIIEVDLFGVTRTVQAC</sequence>
<dbReference type="EMBL" id="DRMJ01000473">
    <property type="protein sequence ID" value="HHL43744.1"/>
    <property type="molecule type" value="Genomic_DNA"/>
</dbReference>
<dbReference type="GO" id="GO:0016491">
    <property type="term" value="F:oxidoreductase activity"/>
    <property type="evidence" value="ECO:0007669"/>
    <property type="project" value="UniProtKB-KW"/>
</dbReference>
<accession>A0A7C5R1F9</accession>
<feature type="non-terminal residue" evidence="3">
    <location>
        <position position="148"/>
    </location>
</feature>
<dbReference type="SUPFAM" id="SSF51735">
    <property type="entry name" value="NAD(P)-binding Rossmann-fold domains"/>
    <property type="match status" value="1"/>
</dbReference>
<comment type="caution">
    <text evidence="3">The sequence shown here is derived from an EMBL/GenBank/DDBJ whole genome shotgun (WGS) entry which is preliminary data.</text>
</comment>
<comment type="similarity">
    <text evidence="1">Belongs to the short-chain dehydrogenases/reductases (SDR) family.</text>
</comment>
<dbReference type="CDD" id="cd05233">
    <property type="entry name" value="SDR_c"/>
    <property type="match status" value="1"/>
</dbReference>
<dbReference type="InterPro" id="IPR036291">
    <property type="entry name" value="NAD(P)-bd_dom_sf"/>
</dbReference>
<evidence type="ECO:0000256" key="2">
    <source>
        <dbReference type="ARBA" id="ARBA00023002"/>
    </source>
</evidence>
<evidence type="ECO:0000313" key="3">
    <source>
        <dbReference type="EMBL" id="HHL43744.1"/>
    </source>
</evidence>
<dbReference type="PRINTS" id="PR00081">
    <property type="entry name" value="GDHRDH"/>
</dbReference>
<dbReference type="Pfam" id="PF00106">
    <property type="entry name" value="adh_short"/>
    <property type="match status" value="1"/>
</dbReference>
<keyword evidence="2" id="KW-0560">Oxidoreductase</keyword>
<protein>
    <submittedName>
        <fullName evidence="3">SDR family NAD(P)-dependent oxidoreductase</fullName>
    </submittedName>
</protein>
<dbReference type="InterPro" id="IPR002347">
    <property type="entry name" value="SDR_fam"/>
</dbReference>
<evidence type="ECO:0000256" key="1">
    <source>
        <dbReference type="ARBA" id="ARBA00006484"/>
    </source>
</evidence>
<dbReference type="AlphaFoldDB" id="A0A7C5R1F9"/>
<organism evidence="3">
    <name type="scientific">Hellea balneolensis</name>
    <dbReference type="NCBI Taxonomy" id="287478"/>
    <lineage>
        <taxon>Bacteria</taxon>
        <taxon>Pseudomonadati</taxon>
        <taxon>Pseudomonadota</taxon>
        <taxon>Alphaproteobacteria</taxon>
        <taxon>Maricaulales</taxon>
        <taxon>Robiginitomaculaceae</taxon>
        <taxon>Hellea</taxon>
    </lineage>
</organism>
<name>A0A7C5R1F9_9PROT</name>
<dbReference type="Proteomes" id="UP000885830">
    <property type="component" value="Unassembled WGS sequence"/>
</dbReference>
<gene>
    <name evidence="3" type="ORF">ENJ42_09005</name>
</gene>
<dbReference type="PANTHER" id="PTHR43669:SF3">
    <property type="entry name" value="ALCOHOL DEHYDROGENASE, PUTATIVE (AFU_ORTHOLOGUE AFUA_3G03445)-RELATED"/>
    <property type="match status" value="1"/>
</dbReference>
<reference evidence="3" key="1">
    <citation type="journal article" date="2020" name="mSystems">
        <title>Genome- and Community-Level Interaction Insights into Carbon Utilization and Element Cycling Functions of Hydrothermarchaeota in Hydrothermal Sediment.</title>
        <authorList>
            <person name="Zhou Z."/>
            <person name="Liu Y."/>
            <person name="Xu W."/>
            <person name="Pan J."/>
            <person name="Luo Z.H."/>
            <person name="Li M."/>
        </authorList>
    </citation>
    <scope>NUCLEOTIDE SEQUENCE [LARGE SCALE GENOMIC DNA]</scope>
    <source>
        <strain evidence="3">HyVt-485</strain>
    </source>
</reference>
<dbReference type="PANTHER" id="PTHR43669">
    <property type="entry name" value="5-KETO-D-GLUCONATE 5-REDUCTASE"/>
    <property type="match status" value="1"/>
</dbReference>